<feature type="domain" description="Peptidase M12B" evidence="3">
    <location>
        <begin position="7"/>
        <end position="208"/>
    </location>
</feature>
<dbReference type="GO" id="GO:0051044">
    <property type="term" value="P:positive regulation of membrane protein ectodomain proteolysis"/>
    <property type="evidence" value="ECO:0007669"/>
    <property type="project" value="TreeGrafter"/>
</dbReference>
<dbReference type="InterPro" id="IPR024079">
    <property type="entry name" value="MetalloPept_cat_dom_sf"/>
</dbReference>
<evidence type="ECO:0000259" key="3">
    <source>
        <dbReference type="PROSITE" id="PS50215"/>
    </source>
</evidence>
<dbReference type="InterPro" id="IPR034027">
    <property type="entry name" value="Reprolysin_adamalysin"/>
</dbReference>
<dbReference type="GeneTree" id="ENSGT00940000158585"/>
<reference evidence="4" key="2">
    <citation type="submission" date="2025-08" db="UniProtKB">
        <authorList>
            <consortium name="Ensembl"/>
        </authorList>
    </citation>
    <scope>IDENTIFICATION</scope>
</reference>
<dbReference type="GO" id="GO:0006954">
    <property type="term" value="P:inflammatory response"/>
    <property type="evidence" value="ECO:0007669"/>
    <property type="project" value="TreeGrafter"/>
</dbReference>
<dbReference type="Pfam" id="PF01421">
    <property type="entry name" value="Reprolysin"/>
    <property type="match status" value="1"/>
</dbReference>
<dbReference type="PANTHER" id="PTHR11905">
    <property type="entry name" value="ADAM A DISINTEGRIN AND METALLOPROTEASE DOMAIN"/>
    <property type="match status" value="1"/>
</dbReference>
<dbReference type="Proteomes" id="UP000694548">
    <property type="component" value="Chromosome sgr03"/>
</dbReference>
<sequence length="273" mass="30266">DVKAKPRTVELVVVVDNTEVRFLSLILWFKCILNHFIDEPFLLFQLYRALGVRVMLVGLEIWSHKDQIDVKADPDLTLLHFLEWRKQRLLPRFKHDNAQFITGVDFTGSTVGLANTNAMCTSNSGAINEDHNTNSIGVASTIAHEMGHNLGLTHDTEDCFCGSFPSKESCIMAESVGLVYPTRFSSCSRQQLSSFLEEINPTCLLDSPSTERIYGGPVCGNAFLEPGEECDCGTAEVRVCYTHQELICKASSETAVLFYRSARIPAATPQPAS</sequence>
<dbReference type="Gene3D" id="4.10.70.10">
    <property type="entry name" value="Disintegrin domain"/>
    <property type="match status" value="1"/>
</dbReference>
<keyword evidence="2" id="KW-0479">Metal-binding</keyword>
<dbReference type="CDD" id="cd04269">
    <property type="entry name" value="ZnMc_adamalysin_II_like"/>
    <property type="match status" value="1"/>
</dbReference>
<dbReference type="InterPro" id="IPR036436">
    <property type="entry name" value="Disintegrin_dom_sf"/>
</dbReference>
<dbReference type="AlphaFoldDB" id="A0A8C6L7X6"/>
<dbReference type="PROSITE" id="PS50215">
    <property type="entry name" value="ADAM_MEPRO"/>
    <property type="match status" value="1"/>
</dbReference>
<dbReference type="FunFam" id="3.40.390.10:FF:000002">
    <property type="entry name" value="Disintegrin and metalloproteinase domain-containing protein 22"/>
    <property type="match status" value="1"/>
</dbReference>
<dbReference type="PANTHER" id="PTHR11905:SF20">
    <property type="entry name" value="DISINTEGRIN AND METALLOPROTEINASE DOMAIN-CONTAINING PROTEIN 8"/>
    <property type="match status" value="1"/>
</dbReference>
<keyword evidence="1" id="KW-1015">Disulfide bond</keyword>
<dbReference type="SUPFAM" id="SSF55486">
    <property type="entry name" value="Metalloproteases ('zincins'), catalytic domain"/>
    <property type="match status" value="1"/>
</dbReference>
<feature type="binding site" evidence="2">
    <location>
        <position position="154"/>
    </location>
    <ligand>
        <name>Zn(2+)</name>
        <dbReference type="ChEBI" id="CHEBI:29105"/>
        <note>catalytic</note>
    </ligand>
</feature>
<dbReference type="GO" id="GO:0046872">
    <property type="term" value="F:metal ion binding"/>
    <property type="evidence" value="ECO:0007669"/>
    <property type="project" value="UniProtKB-KW"/>
</dbReference>
<keyword evidence="5" id="KW-1185">Reference proteome</keyword>
<evidence type="ECO:0000256" key="2">
    <source>
        <dbReference type="PROSITE-ProRule" id="PRU00276"/>
    </source>
</evidence>
<protein>
    <recommendedName>
        <fullName evidence="3">Peptidase M12B domain-containing protein</fullName>
    </recommendedName>
</protein>
<dbReference type="GO" id="GO:0002693">
    <property type="term" value="P:positive regulation of cellular extravasation"/>
    <property type="evidence" value="ECO:0007669"/>
    <property type="project" value="TreeGrafter"/>
</dbReference>
<reference evidence="4" key="1">
    <citation type="submission" date="2014-08" db="EMBL/GenBank/DDBJ databases">
        <authorList>
            <person name="Senf B."/>
            <person name="Petzold A."/>
            <person name="Downie B.R."/>
            <person name="Koch P."/>
            <person name="Platzer M."/>
        </authorList>
    </citation>
    <scope>NUCLEOTIDE SEQUENCE [LARGE SCALE GENOMIC DNA]</scope>
    <source>
        <strain evidence="4">GRZ</strain>
    </source>
</reference>
<evidence type="ECO:0000256" key="1">
    <source>
        <dbReference type="ARBA" id="ARBA00023157"/>
    </source>
</evidence>
<dbReference type="GO" id="GO:0006508">
    <property type="term" value="P:proteolysis"/>
    <property type="evidence" value="ECO:0007669"/>
    <property type="project" value="InterPro"/>
</dbReference>
<feature type="binding site" evidence="2">
    <location>
        <position position="148"/>
    </location>
    <ligand>
        <name>Zn(2+)</name>
        <dbReference type="ChEBI" id="CHEBI:29105"/>
        <note>catalytic</note>
    </ligand>
</feature>
<organism evidence="4 5">
    <name type="scientific">Nothobranchius furzeri</name>
    <name type="common">Turquoise killifish</name>
    <dbReference type="NCBI Taxonomy" id="105023"/>
    <lineage>
        <taxon>Eukaryota</taxon>
        <taxon>Metazoa</taxon>
        <taxon>Chordata</taxon>
        <taxon>Craniata</taxon>
        <taxon>Vertebrata</taxon>
        <taxon>Euteleostomi</taxon>
        <taxon>Actinopterygii</taxon>
        <taxon>Neopterygii</taxon>
        <taxon>Teleostei</taxon>
        <taxon>Neoteleostei</taxon>
        <taxon>Acanthomorphata</taxon>
        <taxon>Ovalentaria</taxon>
        <taxon>Atherinomorphae</taxon>
        <taxon>Cyprinodontiformes</taxon>
        <taxon>Nothobranchiidae</taxon>
        <taxon>Nothobranchius</taxon>
    </lineage>
</organism>
<dbReference type="Gene3D" id="3.40.390.10">
    <property type="entry name" value="Collagenase (Catalytic Domain)"/>
    <property type="match status" value="1"/>
</dbReference>
<name>A0A8C6L7X6_NOTFU</name>
<dbReference type="GO" id="GO:0022407">
    <property type="term" value="P:regulation of cell-cell adhesion"/>
    <property type="evidence" value="ECO:0007669"/>
    <property type="project" value="TreeGrafter"/>
</dbReference>
<reference evidence="4" key="3">
    <citation type="submission" date="2025-09" db="UniProtKB">
        <authorList>
            <consortium name="Ensembl"/>
        </authorList>
    </citation>
    <scope>IDENTIFICATION</scope>
</reference>
<feature type="binding site" evidence="2">
    <location>
        <position position="144"/>
    </location>
    <ligand>
        <name>Zn(2+)</name>
        <dbReference type="ChEBI" id="CHEBI:29105"/>
        <note>catalytic</note>
    </ligand>
</feature>
<evidence type="ECO:0000313" key="5">
    <source>
        <dbReference type="Proteomes" id="UP000694548"/>
    </source>
</evidence>
<dbReference type="InterPro" id="IPR001590">
    <property type="entry name" value="Peptidase_M12B"/>
</dbReference>
<feature type="active site" evidence="2">
    <location>
        <position position="145"/>
    </location>
</feature>
<keyword evidence="2" id="KW-0862">Zinc</keyword>
<proteinExistence type="predicted"/>
<dbReference type="Ensembl" id="ENSNFUT00015015707.1">
    <property type="protein sequence ID" value="ENSNFUP00015014980.1"/>
    <property type="gene ID" value="ENSNFUG00015007252.1"/>
</dbReference>
<comment type="caution">
    <text evidence="2">Lacks conserved residue(s) required for the propagation of feature annotation.</text>
</comment>
<evidence type="ECO:0000313" key="4">
    <source>
        <dbReference type="Ensembl" id="ENSNFUP00015014980.1"/>
    </source>
</evidence>
<dbReference type="GO" id="GO:0004222">
    <property type="term" value="F:metalloendopeptidase activity"/>
    <property type="evidence" value="ECO:0007669"/>
    <property type="project" value="InterPro"/>
</dbReference>
<dbReference type="GO" id="GO:0050839">
    <property type="term" value="F:cell adhesion molecule binding"/>
    <property type="evidence" value="ECO:0007669"/>
    <property type="project" value="TreeGrafter"/>
</dbReference>
<accession>A0A8C6L7X6</accession>